<gene>
    <name evidence="1" type="ORF">CLPUN_51760</name>
</gene>
<keyword evidence="2" id="KW-1185">Reference proteome</keyword>
<dbReference type="InterPro" id="IPR052396">
    <property type="entry name" value="Meiotic_Drive_Suppr_Kinase"/>
</dbReference>
<reference evidence="1 2" key="1">
    <citation type="submission" date="2016-05" db="EMBL/GenBank/DDBJ databases">
        <title>Microbial solvent formation.</title>
        <authorList>
            <person name="Poehlein A."/>
            <person name="Montoya Solano J.D."/>
            <person name="Flitsch S."/>
            <person name="Krabben P."/>
            <person name="Duerre P."/>
            <person name="Daniel R."/>
        </authorList>
    </citation>
    <scope>NUCLEOTIDE SEQUENCE [LARGE SCALE GENOMIC DNA]</scope>
    <source>
        <strain evidence="1 2">DSM 2619</strain>
    </source>
</reference>
<dbReference type="RefSeq" id="WP_077850059.1">
    <property type="nucleotide sequence ID" value="NZ_LZZM01000237.1"/>
</dbReference>
<accession>A0A1S8SZA1</accession>
<dbReference type="PANTHER" id="PTHR37171:SF1">
    <property type="entry name" value="SERINE_THREONINE-PROTEIN KINASE YRZF-RELATED"/>
    <property type="match status" value="1"/>
</dbReference>
<evidence type="ECO:0000313" key="2">
    <source>
        <dbReference type="Proteomes" id="UP000190890"/>
    </source>
</evidence>
<proteinExistence type="predicted"/>
<dbReference type="SUPFAM" id="SSF56112">
    <property type="entry name" value="Protein kinase-like (PK-like)"/>
    <property type="match status" value="1"/>
</dbReference>
<name>A0A1S8SZA1_9CLOT</name>
<dbReference type="Gene3D" id="1.10.510.10">
    <property type="entry name" value="Transferase(Phosphotransferase) domain 1"/>
    <property type="match status" value="1"/>
</dbReference>
<comment type="caution">
    <text evidence="1">The sequence shown here is derived from an EMBL/GenBank/DDBJ whole genome shotgun (WGS) entry which is preliminary data.</text>
</comment>
<sequence length="217" mass="25319">MREVANLINYVDNKLLPNIDMKSVCSFEPIVVDYVPQPWILLGVGNYAAGLTHPDFPEYVVKIYAQGRAGIKEEIEVYSKIKSHPSYSECFYYTENYLILKRLKGKTLYSCINEGIQISESVIKDIDEALKYAQSLGLNPHDVHAKNVMIVEGRGVVVDISDFTKSEKCVLWKHFKKAYYKIYIPLFYKHHPAIPEFYLNIIRRGYRLFKRRNRNQE</sequence>
<dbReference type="InterPro" id="IPR011009">
    <property type="entry name" value="Kinase-like_dom_sf"/>
</dbReference>
<evidence type="ECO:0008006" key="3">
    <source>
        <dbReference type="Google" id="ProtNLM"/>
    </source>
</evidence>
<dbReference type="PANTHER" id="PTHR37171">
    <property type="entry name" value="SERINE/THREONINE-PROTEIN KINASE YRZF-RELATED"/>
    <property type="match status" value="1"/>
</dbReference>
<evidence type="ECO:0000313" key="1">
    <source>
        <dbReference type="EMBL" id="OOM70711.1"/>
    </source>
</evidence>
<dbReference type="EMBL" id="LZZM01000237">
    <property type="protein sequence ID" value="OOM70711.1"/>
    <property type="molecule type" value="Genomic_DNA"/>
</dbReference>
<dbReference type="OrthoDB" id="529320at2"/>
<organism evidence="1 2">
    <name type="scientific">Clostridium puniceum</name>
    <dbReference type="NCBI Taxonomy" id="29367"/>
    <lineage>
        <taxon>Bacteria</taxon>
        <taxon>Bacillati</taxon>
        <taxon>Bacillota</taxon>
        <taxon>Clostridia</taxon>
        <taxon>Eubacteriales</taxon>
        <taxon>Clostridiaceae</taxon>
        <taxon>Clostridium</taxon>
    </lineage>
</organism>
<dbReference type="STRING" id="29367.CLPUN_51760"/>
<protein>
    <recommendedName>
        <fullName evidence="3">Serine/threonine protein kinase</fullName>
    </recommendedName>
</protein>
<dbReference type="AlphaFoldDB" id="A0A1S8SZA1"/>
<dbReference type="Proteomes" id="UP000190890">
    <property type="component" value="Unassembled WGS sequence"/>
</dbReference>